<evidence type="ECO:0000256" key="19">
    <source>
        <dbReference type="ARBA" id="ARBA00025833"/>
    </source>
</evidence>
<evidence type="ECO:0000256" key="21">
    <source>
        <dbReference type="SAM" id="SignalP"/>
    </source>
</evidence>
<evidence type="ECO:0000259" key="23">
    <source>
        <dbReference type="Pfam" id="PF04389"/>
    </source>
</evidence>
<dbReference type="GO" id="GO:0006508">
    <property type="term" value="P:proteolysis"/>
    <property type="evidence" value="ECO:0007669"/>
    <property type="project" value="UniProtKB-KW"/>
</dbReference>
<keyword evidence="17" id="KW-0325">Glycoprotein</keyword>
<dbReference type="Pfam" id="PF04389">
    <property type="entry name" value="Peptidase_M28"/>
    <property type="match status" value="1"/>
</dbReference>
<keyword evidence="14" id="KW-0333">Golgi apparatus</keyword>
<keyword evidence="13" id="KW-0862">Zinc</keyword>
<dbReference type="PROSITE" id="PS51257">
    <property type="entry name" value="PROKAR_LIPOPROTEIN"/>
    <property type="match status" value="1"/>
</dbReference>
<name>A0A084JEG0_9CLOT</name>
<comment type="subcellular location">
    <subcellularLocation>
        <location evidence="1">Endoplasmic reticulum</location>
    </subcellularLocation>
    <subcellularLocation>
        <location evidence="3">Golgi apparatus</location>
    </subcellularLocation>
    <subcellularLocation>
        <location evidence="2">Lysosome</location>
    </subcellularLocation>
    <subcellularLocation>
        <location evidence="4">Secreted</location>
    </subcellularLocation>
</comment>
<evidence type="ECO:0000256" key="16">
    <source>
        <dbReference type="ARBA" id="ARBA00023145"/>
    </source>
</evidence>
<protein>
    <recommendedName>
        <fullName evidence="5">Carboxypeptidase Q</fullName>
    </recommendedName>
    <alternativeName>
        <fullName evidence="20">Plasma glutamate carboxypeptidase</fullName>
    </alternativeName>
</protein>
<evidence type="ECO:0000256" key="5">
    <source>
        <dbReference type="ARBA" id="ARBA00014116"/>
    </source>
</evidence>
<keyword evidence="8" id="KW-0645">Protease</keyword>
<evidence type="ECO:0000256" key="9">
    <source>
        <dbReference type="ARBA" id="ARBA00022723"/>
    </source>
</evidence>
<evidence type="ECO:0000256" key="13">
    <source>
        <dbReference type="ARBA" id="ARBA00022833"/>
    </source>
</evidence>
<comment type="caution">
    <text evidence="24">The sequence shown here is derived from an EMBL/GenBank/DDBJ whole genome shotgun (WGS) entry which is preliminary data.</text>
</comment>
<evidence type="ECO:0000256" key="1">
    <source>
        <dbReference type="ARBA" id="ARBA00004240"/>
    </source>
</evidence>
<keyword evidence="11" id="KW-0378">Hydrolase</keyword>
<evidence type="ECO:0000256" key="3">
    <source>
        <dbReference type="ARBA" id="ARBA00004555"/>
    </source>
</evidence>
<dbReference type="SUPFAM" id="SSF53187">
    <property type="entry name" value="Zn-dependent exopeptidases"/>
    <property type="match status" value="1"/>
</dbReference>
<dbReference type="Proteomes" id="UP000028542">
    <property type="component" value="Unassembled WGS sequence"/>
</dbReference>
<dbReference type="AlphaFoldDB" id="A0A084JEG0"/>
<dbReference type="InterPro" id="IPR007484">
    <property type="entry name" value="Peptidase_M28"/>
</dbReference>
<keyword evidence="9" id="KW-0479">Metal-binding</keyword>
<dbReference type="Gene3D" id="3.40.630.10">
    <property type="entry name" value="Zn peptidases"/>
    <property type="match status" value="1"/>
</dbReference>
<evidence type="ECO:0000256" key="7">
    <source>
        <dbReference type="ARBA" id="ARBA00022645"/>
    </source>
</evidence>
<keyword evidence="12" id="KW-0256">Endoplasmic reticulum</keyword>
<dbReference type="EMBL" id="JPMD01000013">
    <property type="protein sequence ID" value="KEZ87344.1"/>
    <property type="molecule type" value="Genomic_DNA"/>
</dbReference>
<keyword evidence="10 21" id="KW-0732">Signal</keyword>
<keyword evidence="25" id="KW-1185">Reference proteome</keyword>
<evidence type="ECO:0000256" key="17">
    <source>
        <dbReference type="ARBA" id="ARBA00023180"/>
    </source>
</evidence>
<evidence type="ECO:0000256" key="20">
    <source>
        <dbReference type="ARBA" id="ARBA00033328"/>
    </source>
</evidence>
<comment type="subunit">
    <text evidence="19">Homodimer. The monomeric form is inactive while the homodimer is active.</text>
</comment>
<evidence type="ECO:0000256" key="11">
    <source>
        <dbReference type="ARBA" id="ARBA00022801"/>
    </source>
</evidence>
<dbReference type="Gene3D" id="3.50.30.30">
    <property type="match status" value="1"/>
</dbReference>
<dbReference type="GO" id="GO:0070573">
    <property type="term" value="F:metallodipeptidase activity"/>
    <property type="evidence" value="ECO:0007669"/>
    <property type="project" value="InterPro"/>
</dbReference>
<dbReference type="GO" id="GO:0004180">
    <property type="term" value="F:carboxypeptidase activity"/>
    <property type="evidence" value="ECO:0007669"/>
    <property type="project" value="UniProtKB-KW"/>
</dbReference>
<evidence type="ECO:0000313" key="24">
    <source>
        <dbReference type="EMBL" id="KEZ87344.1"/>
    </source>
</evidence>
<reference evidence="24 25" key="1">
    <citation type="submission" date="2014-07" db="EMBL/GenBank/DDBJ databases">
        <title>Draft genome of Clostridium sulfidigenes 113A isolated from sediments associated with methane hydrate from Krishna Godavari basin.</title>
        <authorList>
            <person name="Honkalas V.S."/>
            <person name="Dabir A.P."/>
            <person name="Arora P."/>
            <person name="Dhakephalkar P.K."/>
        </authorList>
    </citation>
    <scope>NUCLEOTIDE SEQUENCE [LARGE SCALE GENOMIC DNA]</scope>
    <source>
        <strain evidence="24 25">113A</strain>
    </source>
</reference>
<accession>A0A084JEG0</accession>
<dbReference type="InterPro" id="IPR003137">
    <property type="entry name" value="PA_domain"/>
</dbReference>
<evidence type="ECO:0000256" key="10">
    <source>
        <dbReference type="ARBA" id="ARBA00022729"/>
    </source>
</evidence>
<dbReference type="InterPro" id="IPR046450">
    <property type="entry name" value="PA_dom_sf"/>
</dbReference>
<evidence type="ECO:0000256" key="4">
    <source>
        <dbReference type="ARBA" id="ARBA00004613"/>
    </source>
</evidence>
<dbReference type="Pfam" id="PF02225">
    <property type="entry name" value="PA"/>
    <property type="match status" value="1"/>
</dbReference>
<sequence>MKGIKKIICICCSLIVITSLVGCNGVKDKSSSLSDITSIKFKDFSKDISEDRIYSTIEKLSAKDDARITGFDGEKDAASYISKEFKDMGLSVDEQEFPVTAFKCNDVEVKIDIPESKVVESKALTFSKETPKEGLTSEVVNGYMGTQTDLEKAKVKDKLVIIQRGGDTFKNKTERATAMGAVGVIFFDPNSEEPLSATLVEPTKIPAVTISKADAEYLNSTIITSKKGLKATLKVDSQCIDSKSKNIIATLKSKKKDAKTLIVGAHYDGVDTPAANDNASGISTVMESARILSKKNLDCNIKFIAFGAEEIGLVGSNYYVQSLNSDDLQNTIAMINADMVGIGDNLCVYTMDSSKDSLTADLAVSCMNNFQYDNRRDESNRSDHVAFEAAGIPVAYFEYGPFVDYHTDKDTADKINKENLSNTCNVITSLCNEIGNNPERFSK</sequence>
<dbReference type="RefSeq" id="WP_035131247.1">
    <property type="nucleotide sequence ID" value="NZ_JPMD01000013.1"/>
</dbReference>
<gene>
    <name evidence="24" type="ORF">IO99_05875</name>
</gene>
<dbReference type="PANTHER" id="PTHR12053">
    <property type="entry name" value="PROTEASE FAMILY M28 PLASMA GLUTAMATE CARBOXYPEPTIDASE-RELATED"/>
    <property type="match status" value="1"/>
</dbReference>
<keyword evidence="15" id="KW-0482">Metalloprotease</keyword>
<evidence type="ECO:0000259" key="22">
    <source>
        <dbReference type="Pfam" id="PF02225"/>
    </source>
</evidence>
<organism evidence="24 25">
    <name type="scientific">Clostridium sulfidigenes</name>
    <dbReference type="NCBI Taxonomy" id="318464"/>
    <lineage>
        <taxon>Bacteria</taxon>
        <taxon>Bacillati</taxon>
        <taxon>Bacillota</taxon>
        <taxon>Clostridia</taxon>
        <taxon>Eubacteriales</taxon>
        <taxon>Clostridiaceae</taxon>
        <taxon>Clostridium</taxon>
    </lineage>
</organism>
<evidence type="ECO:0000256" key="8">
    <source>
        <dbReference type="ARBA" id="ARBA00022670"/>
    </source>
</evidence>
<evidence type="ECO:0000256" key="18">
    <source>
        <dbReference type="ARBA" id="ARBA00023228"/>
    </source>
</evidence>
<dbReference type="InterPro" id="IPR039866">
    <property type="entry name" value="CPQ"/>
</dbReference>
<feature type="signal peptide" evidence="21">
    <location>
        <begin position="1"/>
        <end position="21"/>
    </location>
</feature>
<evidence type="ECO:0000313" key="25">
    <source>
        <dbReference type="Proteomes" id="UP000028542"/>
    </source>
</evidence>
<keyword evidence="7" id="KW-0121">Carboxypeptidase</keyword>
<evidence type="ECO:0000256" key="12">
    <source>
        <dbReference type="ARBA" id="ARBA00022824"/>
    </source>
</evidence>
<evidence type="ECO:0000256" key="2">
    <source>
        <dbReference type="ARBA" id="ARBA00004371"/>
    </source>
</evidence>
<keyword evidence="18" id="KW-0458">Lysosome</keyword>
<feature type="domain" description="PA" evidence="22">
    <location>
        <begin position="145"/>
        <end position="217"/>
    </location>
</feature>
<dbReference type="GO" id="GO:0005764">
    <property type="term" value="C:lysosome"/>
    <property type="evidence" value="ECO:0007669"/>
    <property type="project" value="UniProtKB-SubCell"/>
</dbReference>
<dbReference type="STRING" id="318464.IO99_05875"/>
<proteinExistence type="predicted"/>
<evidence type="ECO:0000256" key="6">
    <source>
        <dbReference type="ARBA" id="ARBA00022525"/>
    </source>
</evidence>
<keyword evidence="16" id="KW-0865">Zymogen</keyword>
<dbReference type="PANTHER" id="PTHR12053:SF3">
    <property type="entry name" value="CARBOXYPEPTIDASE Q"/>
    <property type="match status" value="1"/>
</dbReference>
<dbReference type="GO" id="GO:0005576">
    <property type="term" value="C:extracellular region"/>
    <property type="evidence" value="ECO:0007669"/>
    <property type="project" value="UniProtKB-SubCell"/>
</dbReference>
<dbReference type="SUPFAM" id="SSF52025">
    <property type="entry name" value="PA domain"/>
    <property type="match status" value="1"/>
</dbReference>
<evidence type="ECO:0000256" key="15">
    <source>
        <dbReference type="ARBA" id="ARBA00023049"/>
    </source>
</evidence>
<keyword evidence="6" id="KW-0964">Secreted</keyword>
<feature type="domain" description="Peptidase M28" evidence="23">
    <location>
        <begin position="246"/>
        <end position="427"/>
    </location>
</feature>
<evidence type="ECO:0000256" key="14">
    <source>
        <dbReference type="ARBA" id="ARBA00023034"/>
    </source>
</evidence>
<dbReference type="eggNOG" id="COG2234">
    <property type="taxonomic scope" value="Bacteria"/>
</dbReference>
<feature type="chain" id="PRO_5039002416" description="Carboxypeptidase Q" evidence="21">
    <location>
        <begin position="22"/>
        <end position="443"/>
    </location>
</feature>
<dbReference type="GO" id="GO:0046872">
    <property type="term" value="F:metal ion binding"/>
    <property type="evidence" value="ECO:0007669"/>
    <property type="project" value="UniProtKB-KW"/>
</dbReference>